<reference evidence="1" key="1">
    <citation type="journal article" date="2015" name="Nature">
        <title>Complex archaea that bridge the gap between prokaryotes and eukaryotes.</title>
        <authorList>
            <person name="Spang A."/>
            <person name="Saw J.H."/>
            <person name="Jorgensen S.L."/>
            <person name="Zaremba-Niedzwiedzka K."/>
            <person name="Martijn J."/>
            <person name="Lind A.E."/>
            <person name="van Eijk R."/>
            <person name="Schleper C."/>
            <person name="Guy L."/>
            <person name="Ettema T.J."/>
        </authorList>
    </citation>
    <scope>NUCLEOTIDE SEQUENCE</scope>
</reference>
<dbReference type="EMBL" id="LAZR01000451">
    <property type="protein sequence ID" value="KKN68355.1"/>
    <property type="molecule type" value="Genomic_DNA"/>
</dbReference>
<organism evidence="1">
    <name type="scientific">marine sediment metagenome</name>
    <dbReference type="NCBI Taxonomy" id="412755"/>
    <lineage>
        <taxon>unclassified sequences</taxon>
        <taxon>metagenomes</taxon>
        <taxon>ecological metagenomes</taxon>
    </lineage>
</organism>
<proteinExistence type="predicted"/>
<protein>
    <submittedName>
        <fullName evidence="1">Uncharacterized protein</fullName>
    </submittedName>
</protein>
<accession>A0A0F9SHH5</accession>
<name>A0A0F9SHH5_9ZZZZ</name>
<gene>
    <name evidence="1" type="ORF">LCGC14_0452310</name>
</gene>
<sequence length="99" mass="11737">MSKTNRTIKDFEEAVIKKKITEWFIRNCLLCEYPLRFVFSIKGENVSVGFDAGCDCVRQRGPIHKRRMKSVKYQYDLQSNRKVIDEYDQFWGFNGVSDD</sequence>
<dbReference type="AlphaFoldDB" id="A0A0F9SHH5"/>
<comment type="caution">
    <text evidence="1">The sequence shown here is derived from an EMBL/GenBank/DDBJ whole genome shotgun (WGS) entry which is preliminary data.</text>
</comment>
<evidence type="ECO:0000313" key="1">
    <source>
        <dbReference type="EMBL" id="KKN68355.1"/>
    </source>
</evidence>